<dbReference type="SUPFAM" id="SSF53474">
    <property type="entry name" value="alpha/beta-Hydrolases"/>
    <property type="match status" value="1"/>
</dbReference>
<keyword evidence="4 10" id="KW-0121">Carboxypeptidase</keyword>
<dbReference type="InterPro" id="IPR001563">
    <property type="entry name" value="Peptidase_S10"/>
</dbReference>
<dbReference type="PANTHER" id="PTHR11802">
    <property type="entry name" value="SERINE PROTEASE FAMILY S10 SERINE CARBOXYPEPTIDASE"/>
    <property type="match status" value="1"/>
</dbReference>
<accession>A0A118K0T2</accession>
<evidence type="ECO:0000256" key="7">
    <source>
        <dbReference type="ARBA" id="ARBA00022801"/>
    </source>
</evidence>
<dbReference type="GO" id="GO:0004185">
    <property type="term" value="F:serine-type carboxypeptidase activity"/>
    <property type="evidence" value="ECO:0007669"/>
    <property type="project" value="UniProtKB-UniRule"/>
</dbReference>
<dbReference type="Gramene" id="KVI01845">
    <property type="protein sequence ID" value="KVI01845"/>
    <property type="gene ID" value="Ccrd_019875"/>
</dbReference>
<dbReference type="PROSITE" id="PS00131">
    <property type="entry name" value="CARBOXYPEPT_SER_SER"/>
    <property type="match status" value="1"/>
</dbReference>
<comment type="subcellular location">
    <subcellularLocation>
        <location evidence="1">Secreted</location>
    </subcellularLocation>
</comment>
<keyword evidence="9" id="KW-0325">Glycoprotein</keyword>
<evidence type="ECO:0000313" key="12">
    <source>
        <dbReference type="Proteomes" id="UP000243975"/>
    </source>
</evidence>
<dbReference type="Gene3D" id="3.40.50.1820">
    <property type="entry name" value="alpha/beta hydrolase"/>
    <property type="match status" value="1"/>
</dbReference>
<proteinExistence type="inferred from homology"/>
<keyword evidence="6" id="KW-0732">Signal</keyword>
<dbReference type="FunFam" id="3.40.50.1820:FF:000030">
    <property type="entry name" value="Carboxypeptidase"/>
    <property type="match status" value="1"/>
</dbReference>
<evidence type="ECO:0000313" key="11">
    <source>
        <dbReference type="EMBL" id="KVI01845.1"/>
    </source>
</evidence>
<dbReference type="Gene3D" id="3.40.50.11320">
    <property type="match status" value="1"/>
</dbReference>
<dbReference type="GO" id="GO:0006508">
    <property type="term" value="P:proteolysis"/>
    <property type="evidence" value="ECO:0007669"/>
    <property type="project" value="UniProtKB-KW"/>
</dbReference>
<gene>
    <name evidence="11" type="ORF">Ccrd_019875</name>
</gene>
<reference evidence="11 12" key="1">
    <citation type="journal article" date="2016" name="Sci. Rep.">
        <title>The genome sequence of the outbreeding globe artichoke constructed de novo incorporating a phase-aware low-pass sequencing strategy of F1 progeny.</title>
        <authorList>
            <person name="Scaglione D."/>
            <person name="Reyes-Chin-Wo S."/>
            <person name="Acquadro A."/>
            <person name="Froenicke L."/>
            <person name="Portis E."/>
            <person name="Beitel C."/>
            <person name="Tirone M."/>
            <person name="Mauro R."/>
            <person name="Lo Monaco A."/>
            <person name="Mauromicale G."/>
            <person name="Faccioli P."/>
            <person name="Cattivelli L."/>
            <person name="Rieseberg L."/>
            <person name="Michelmore R."/>
            <person name="Lanteri S."/>
        </authorList>
    </citation>
    <scope>NUCLEOTIDE SEQUENCE [LARGE SCALE GENOMIC DNA]</scope>
    <source>
        <strain evidence="11">2C</strain>
    </source>
</reference>
<keyword evidence="12" id="KW-1185">Reference proteome</keyword>
<keyword evidence="7 10" id="KW-0378">Hydrolase</keyword>
<sequence length="521" mass="58761">MWMDLCKGRGGQEGRDKQSLGLKRLVYYILKQFKMIKVMAAFCVLALFGLSNADIHARKLYNLVKEKHSRDSPGYDPWSVLDDTTDEDSPVHIGAQEGLAQLDKILTLPGQPAGVDFDQYSGYVTVDPKAGRALFYYFVESPTDSSTKPLVLWLNGGPGCSSMFGAMGELGPFRINSDAKTLFRNSYAWSNVANMLFLESPAGVGFSYSNTTSDYDHPGDKKTADDAYTFIINWLERFPQYKTHDFYIAGESYAGHYVPQLAYTILRKNKNTKQTVINIKGIAIGNAWIDDETCMKGMYDYWWSHAINSDATHDAIFKYCNFVNDSSTGMCHDSTSKAWDEMGEVNVYNIYAPICLNHEQRNTSATGSIDFFDPCWQDILVSYLNDSAVQEAFHARPTSWDICREYISIWNDSAVSILPIIKYLIDNGQRLWVFRQGGDTDARVPITSSRYAINTLNLLIETAWRPWYLNEEVGGYLEAYKGLLLITVRGAGHSVPSFQPRRALALFTSFLGGIVPHHYKM</sequence>
<dbReference type="GO" id="GO:0005773">
    <property type="term" value="C:vacuole"/>
    <property type="evidence" value="ECO:0007669"/>
    <property type="project" value="TreeGrafter"/>
</dbReference>
<dbReference type="InterPro" id="IPR029058">
    <property type="entry name" value="AB_hydrolase_fold"/>
</dbReference>
<dbReference type="Pfam" id="PF00450">
    <property type="entry name" value="Peptidase_S10"/>
    <property type="match status" value="1"/>
</dbReference>
<dbReference type="EC" id="3.4.16.-" evidence="10"/>
<dbReference type="GO" id="GO:0005576">
    <property type="term" value="C:extracellular region"/>
    <property type="evidence" value="ECO:0007669"/>
    <property type="project" value="UniProtKB-SubCell"/>
</dbReference>
<name>A0A118K0T2_CYNCS</name>
<dbReference type="FunFam" id="3.40.50.11320:FF:000001">
    <property type="entry name" value="Carboxypeptidase"/>
    <property type="match status" value="1"/>
</dbReference>
<evidence type="ECO:0000256" key="9">
    <source>
        <dbReference type="ARBA" id="ARBA00023180"/>
    </source>
</evidence>
<evidence type="ECO:0000256" key="4">
    <source>
        <dbReference type="ARBA" id="ARBA00022645"/>
    </source>
</evidence>
<evidence type="ECO:0000256" key="10">
    <source>
        <dbReference type="RuleBase" id="RU361156"/>
    </source>
</evidence>
<evidence type="ECO:0000256" key="8">
    <source>
        <dbReference type="ARBA" id="ARBA00023157"/>
    </source>
</evidence>
<dbReference type="InterPro" id="IPR033124">
    <property type="entry name" value="Ser_caboxypep_his_AS"/>
</dbReference>
<dbReference type="AlphaFoldDB" id="A0A118K0T2"/>
<dbReference type="InterPro" id="IPR018202">
    <property type="entry name" value="Ser_caboxypep_ser_AS"/>
</dbReference>
<evidence type="ECO:0000256" key="6">
    <source>
        <dbReference type="ARBA" id="ARBA00022729"/>
    </source>
</evidence>
<evidence type="ECO:0000256" key="3">
    <source>
        <dbReference type="ARBA" id="ARBA00022525"/>
    </source>
</evidence>
<dbReference type="PRINTS" id="PR00724">
    <property type="entry name" value="CRBOXYPTASEC"/>
</dbReference>
<protein>
    <recommendedName>
        <fullName evidence="10">Carboxypeptidase</fullName>
        <ecNumber evidence="10">3.4.16.-</ecNumber>
    </recommendedName>
</protein>
<evidence type="ECO:0000256" key="2">
    <source>
        <dbReference type="ARBA" id="ARBA00009431"/>
    </source>
</evidence>
<dbReference type="Gene3D" id="6.10.250.940">
    <property type="match status" value="1"/>
</dbReference>
<dbReference type="PROSITE" id="PS00560">
    <property type="entry name" value="CARBOXYPEPT_SER_HIS"/>
    <property type="match status" value="1"/>
</dbReference>
<dbReference type="OMA" id="CHYFNDK"/>
<organism evidence="11 12">
    <name type="scientific">Cynara cardunculus var. scolymus</name>
    <name type="common">Globe artichoke</name>
    <name type="synonym">Cynara scolymus</name>
    <dbReference type="NCBI Taxonomy" id="59895"/>
    <lineage>
        <taxon>Eukaryota</taxon>
        <taxon>Viridiplantae</taxon>
        <taxon>Streptophyta</taxon>
        <taxon>Embryophyta</taxon>
        <taxon>Tracheophyta</taxon>
        <taxon>Spermatophyta</taxon>
        <taxon>Magnoliopsida</taxon>
        <taxon>eudicotyledons</taxon>
        <taxon>Gunneridae</taxon>
        <taxon>Pentapetalae</taxon>
        <taxon>asterids</taxon>
        <taxon>campanulids</taxon>
        <taxon>Asterales</taxon>
        <taxon>Asteraceae</taxon>
        <taxon>Carduoideae</taxon>
        <taxon>Cardueae</taxon>
        <taxon>Carduinae</taxon>
        <taxon>Cynara</taxon>
    </lineage>
</organism>
<dbReference type="PANTHER" id="PTHR11802:SF511">
    <property type="entry name" value="CARBOXYPEPTIDASE"/>
    <property type="match status" value="1"/>
</dbReference>
<dbReference type="EMBL" id="LEKV01002679">
    <property type="protein sequence ID" value="KVI01845.1"/>
    <property type="molecule type" value="Genomic_DNA"/>
</dbReference>
<evidence type="ECO:0000256" key="1">
    <source>
        <dbReference type="ARBA" id="ARBA00004613"/>
    </source>
</evidence>
<keyword evidence="5 10" id="KW-0645">Protease</keyword>
<comment type="caution">
    <text evidence="11">The sequence shown here is derived from an EMBL/GenBank/DDBJ whole genome shotgun (WGS) entry which is preliminary data.</text>
</comment>
<evidence type="ECO:0000256" key="5">
    <source>
        <dbReference type="ARBA" id="ARBA00022670"/>
    </source>
</evidence>
<comment type="similarity">
    <text evidence="2 10">Belongs to the peptidase S10 family.</text>
</comment>
<dbReference type="Proteomes" id="UP000243975">
    <property type="component" value="Unassembled WGS sequence"/>
</dbReference>
<keyword evidence="8" id="KW-1015">Disulfide bond</keyword>
<keyword evidence="3" id="KW-0964">Secreted</keyword>